<evidence type="ECO:0000256" key="5">
    <source>
        <dbReference type="ARBA" id="ARBA00034865"/>
    </source>
</evidence>
<gene>
    <name evidence="6" type="ORF">ILUMI_09671</name>
</gene>
<keyword evidence="3" id="KW-0206">Cytoskeleton</keyword>
<dbReference type="Proteomes" id="UP000801492">
    <property type="component" value="Unassembled WGS sequence"/>
</dbReference>
<keyword evidence="7" id="KW-1185">Reference proteome</keyword>
<dbReference type="GO" id="GO:0005869">
    <property type="term" value="C:dynactin complex"/>
    <property type="evidence" value="ECO:0007669"/>
    <property type="project" value="TreeGrafter"/>
</dbReference>
<dbReference type="InterPro" id="IPR047125">
    <property type="entry name" value="DCTN5"/>
</dbReference>
<dbReference type="InterPro" id="IPR011004">
    <property type="entry name" value="Trimer_LpxA-like_sf"/>
</dbReference>
<keyword evidence="2" id="KW-0963">Cytoplasm</keyword>
<sequence>MEMQDINYNKSEYVKTASGNKVSRQTVLCGSQNIILEGNGIIQSDAIIRGDLANVRMGCYCIIGREAVIRPPYTTFSNEVVFFPLTMGDHVFVGEQSIVNAGVVGSYVYIGKNVVIGRRCILKDCCVIEDNTILTPETIVAPFTKYGGSPGIQIGEVPECQQNLMIDFTRSYYEHFVPTKINK</sequence>
<name>A0A8K0GEU9_IGNLU</name>
<dbReference type="Gene3D" id="2.160.10.10">
    <property type="entry name" value="Hexapeptide repeat proteins"/>
    <property type="match status" value="1"/>
</dbReference>
<evidence type="ECO:0000256" key="4">
    <source>
        <dbReference type="ARBA" id="ARBA00034706"/>
    </source>
</evidence>
<organism evidence="6 7">
    <name type="scientific">Ignelater luminosus</name>
    <name type="common">Cucubano</name>
    <name type="synonym">Pyrophorus luminosus</name>
    <dbReference type="NCBI Taxonomy" id="2038154"/>
    <lineage>
        <taxon>Eukaryota</taxon>
        <taxon>Metazoa</taxon>
        <taxon>Ecdysozoa</taxon>
        <taxon>Arthropoda</taxon>
        <taxon>Hexapoda</taxon>
        <taxon>Insecta</taxon>
        <taxon>Pterygota</taxon>
        <taxon>Neoptera</taxon>
        <taxon>Endopterygota</taxon>
        <taxon>Coleoptera</taxon>
        <taxon>Polyphaga</taxon>
        <taxon>Elateriformia</taxon>
        <taxon>Elateroidea</taxon>
        <taxon>Elateridae</taxon>
        <taxon>Agrypninae</taxon>
        <taxon>Pyrophorini</taxon>
        <taxon>Ignelater</taxon>
    </lineage>
</organism>
<proteinExistence type="inferred from homology"/>
<dbReference type="EMBL" id="VTPC01004998">
    <property type="protein sequence ID" value="KAF2896506.1"/>
    <property type="molecule type" value="Genomic_DNA"/>
</dbReference>
<dbReference type="Pfam" id="PF21711">
    <property type="entry name" value="DCTN5"/>
    <property type="match status" value="1"/>
</dbReference>
<reference evidence="6" key="1">
    <citation type="submission" date="2019-08" db="EMBL/GenBank/DDBJ databases">
        <title>The genome of the North American firefly Photinus pyralis.</title>
        <authorList>
            <consortium name="Photinus pyralis genome working group"/>
            <person name="Fallon T.R."/>
            <person name="Sander Lower S.E."/>
            <person name="Weng J.-K."/>
        </authorList>
    </citation>
    <scope>NUCLEOTIDE SEQUENCE</scope>
    <source>
        <strain evidence="6">TRF0915ILg1</strain>
        <tissue evidence="6">Whole body</tissue>
    </source>
</reference>
<dbReference type="PANTHER" id="PTHR46126:SF1">
    <property type="entry name" value="DYNACTIN SUBUNIT 5"/>
    <property type="match status" value="1"/>
</dbReference>
<evidence type="ECO:0000256" key="1">
    <source>
        <dbReference type="ARBA" id="ARBA00004245"/>
    </source>
</evidence>
<accession>A0A8K0GEU9</accession>
<dbReference type="SUPFAM" id="SSF51161">
    <property type="entry name" value="Trimeric LpxA-like enzymes"/>
    <property type="match status" value="1"/>
</dbReference>
<comment type="subcellular location">
    <subcellularLocation>
        <location evidence="1">Cytoplasm</location>
        <location evidence="1">Cytoskeleton</location>
    </subcellularLocation>
</comment>
<dbReference type="OrthoDB" id="417208at2759"/>
<dbReference type="CDD" id="cd03359">
    <property type="entry name" value="LbH_Dynactin_5"/>
    <property type="match status" value="1"/>
</dbReference>
<dbReference type="PANTHER" id="PTHR46126">
    <property type="entry name" value="DYNACTIN SUBUNIT 5"/>
    <property type="match status" value="1"/>
</dbReference>
<comment type="similarity">
    <text evidence="4">Belongs to the dynactin subunits 5/6 family. Dynactin subunit 5 subfamily.</text>
</comment>
<evidence type="ECO:0000256" key="3">
    <source>
        <dbReference type="ARBA" id="ARBA00023212"/>
    </source>
</evidence>
<dbReference type="FunFam" id="2.160.10.10:FF:000014">
    <property type="entry name" value="dynactin subunit 5"/>
    <property type="match status" value="1"/>
</dbReference>
<evidence type="ECO:0000313" key="7">
    <source>
        <dbReference type="Proteomes" id="UP000801492"/>
    </source>
</evidence>
<evidence type="ECO:0000256" key="2">
    <source>
        <dbReference type="ARBA" id="ARBA00022490"/>
    </source>
</evidence>
<evidence type="ECO:0000313" key="6">
    <source>
        <dbReference type="EMBL" id="KAF2896506.1"/>
    </source>
</evidence>
<dbReference type="AlphaFoldDB" id="A0A8K0GEU9"/>
<comment type="caution">
    <text evidence="6">The sequence shown here is derived from an EMBL/GenBank/DDBJ whole genome shotgun (WGS) entry which is preliminary data.</text>
</comment>
<protein>
    <recommendedName>
        <fullName evidence="5">Dynactin subunit 5</fullName>
    </recommendedName>
</protein>